<evidence type="ECO:0000313" key="6">
    <source>
        <dbReference type="EMBL" id="PWD82371.1"/>
    </source>
</evidence>
<dbReference type="EMBL" id="QEWR01000006">
    <property type="protein sequence ID" value="PWD82371.1"/>
    <property type="molecule type" value="Genomic_DNA"/>
</dbReference>
<comment type="caution">
    <text evidence="6">The sequence shown here is derived from an EMBL/GenBank/DDBJ whole genome shotgun (WGS) entry which is preliminary data.</text>
</comment>
<dbReference type="PROSITE" id="PS50931">
    <property type="entry name" value="HTH_LYSR"/>
    <property type="match status" value="1"/>
</dbReference>
<dbReference type="RefSeq" id="WP_109236762.1">
    <property type="nucleotide sequence ID" value="NZ_BMXZ01000005.1"/>
</dbReference>
<reference evidence="6 7" key="1">
    <citation type="journal article" date="2018" name="Genome Announc.">
        <title>Ignatzschineria cameli sp. nov., isolated from necrotic foot tissue of dromedaries (Camelus dromedarius) and associated maggots (Wohlfahrtia species) in Dubai.</title>
        <authorList>
            <person name="Tsang C.C."/>
            <person name="Tang J.Y."/>
            <person name="Fong J.Y."/>
            <person name="Kinne J."/>
            <person name="Lee H.H."/>
            <person name="Joseph M."/>
            <person name="Jose S."/>
            <person name="Schuster R.K."/>
            <person name="Tang Y."/>
            <person name="Sivakumar S."/>
            <person name="Chen J.H."/>
            <person name="Teng J.L."/>
            <person name="Lau S.K."/>
            <person name="Wernery U."/>
            <person name="Woo P.C."/>
        </authorList>
    </citation>
    <scope>NUCLEOTIDE SEQUENCE [LARGE SCALE GENOMIC DNA]</scope>
    <source>
        <strain evidence="6 7">KCTC 22643</strain>
    </source>
</reference>
<dbReference type="Gene3D" id="3.40.190.290">
    <property type="match status" value="1"/>
</dbReference>
<name>A0A2U2AIA9_9GAMM</name>
<dbReference type="InterPro" id="IPR036390">
    <property type="entry name" value="WH_DNA-bd_sf"/>
</dbReference>
<gene>
    <name evidence="6" type="ORF">DC082_09435</name>
</gene>
<dbReference type="CDD" id="cd08422">
    <property type="entry name" value="PBP2_CrgA_like"/>
    <property type="match status" value="1"/>
</dbReference>
<evidence type="ECO:0000256" key="3">
    <source>
        <dbReference type="ARBA" id="ARBA00023125"/>
    </source>
</evidence>
<sequence length="299" mass="33982">MTLLHNMDFNDLQIFCKAAESRNFTDASIAIGVTPSAVSKAVSRLEKKLNIKLFQRSTRSMRLTEEGKSYYLVCKEAIENIRDIERQISSSGDLHGILRISMPDSYGIKKFLPAMTPFLEAHHESIQLEVSLSNSYVNFTKDEFDLAIRIGDLKGDRLVARELHRAQLKLVASPVYLERYGMPASLEALHQAQTIALRFPHTGQLLPWEFGADSTPFHFSPAMVHSNSLGAFETVLNGFGIMQFFDYAVDSEIESGRIIELFPEHRPKPKSVHLVYPESRYLPATVRSLMQYLQMKFSY</sequence>
<proteinExistence type="inferred from homology"/>
<dbReference type="InterPro" id="IPR000847">
    <property type="entry name" value="LysR_HTH_N"/>
</dbReference>
<dbReference type="GO" id="GO:0003700">
    <property type="term" value="F:DNA-binding transcription factor activity"/>
    <property type="evidence" value="ECO:0007669"/>
    <property type="project" value="InterPro"/>
</dbReference>
<evidence type="ECO:0000313" key="7">
    <source>
        <dbReference type="Proteomes" id="UP000244948"/>
    </source>
</evidence>
<keyword evidence="3" id="KW-0238">DNA-binding</keyword>
<protein>
    <submittedName>
        <fullName evidence="6">LysR family transcriptional regulator</fullName>
    </submittedName>
</protein>
<dbReference type="InterPro" id="IPR058163">
    <property type="entry name" value="LysR-type_TF_proteobact-type"/>
</dbReference>
<evidence type="ECO:0000259" key="5">
    <source>
        <dbReference type="PROSITE" id="PS50931"/>
    </source>
</evidence>
<dbReference type="PANTHER" id="PTHR30537">
    <property type="entry name" value="HTH-TYPE TRANSCRIPTIONAL REGULATOR"/>
    <property type="match status" value="1"/>
</dbReference>
<comment type="similarity">
    <text evidence="1">Belongs to the LysR transcriptional regulatory family.</text>
</comment>
<dbReference type="GO" id="GO:0003677">
    <property type="term" value="F:DNA binding"/>
    <property type="evidence" value="ECO:0007669"/>
    <property type="project" value="UniProtKB-KW"/>
</dbReference>
<keyword evidence="4" id="KW-0804">Transcription</keyword>
<dbReference type="FunFam" id="1.10.10.10:FF:000001">
    <property type="entry name" value="LysR family transcriptional regulator"/>
    <property type="match status" value="1"/>
</dbReference>
<dbReference type="InterPro" id="IPR005119">
    <property type="entry name" value="LysR_subst-bd"/>
</dbReference>
<keyword evidence="2" id="KW-0805">Transcription regulation</keyword>
<dbReference type="PANTHER" id="PTHR30537:SF5">
    <property type="entry name" value="HTH-TYPE TRANSCRIPTIONAL ACTIVATOR TTDR-RELATED"/>
    <property type="match status" value="1"/>
</dbReference>
<dbReference type="Pfam" id="PF00126">
    <property type="entry name" value="HTH_1"/>
    <property type="match status" value="1"/>
</dbReference>
<dbReference type="Pfam" id="PF03466">
    <property type="entry name" value="LysR_substrate"/>
    <property type="match status" value="1"/>
</dbReference>
<evidence type="ECO:0000256" key="2">
    <source>
        <dbReference type="ARBA" id="ARBA00023015"/>
    </source>
</evidence>
<evidence type="ECO:0000256" key="4">
    <source>
        <dbReference type="ARBA" id="ARBA00023163"/>
    </source>
</evidence>
<dbReference type="SUPFAM" id="SSF53850">
    <property type="entry name" value="Periplasmic binding protein-like II"/>
    <property type="match status" value="1"/>
</dbReference>
<dbReference type="AlphaFoldDB" id="A0A2U2AIA9"/>
<evidence type="ECO:0000256" key="1">
    <source>
        <dbReference type="ARBA" id="ARBA00009437"/>
    </source>
</evidence>
<dbReference type="InterPro" id="IPR036388">
    <property type="entry name" value="WH-like_DNA-bd_sf"/>
</dbReference>
<dbReference type="Proteomes" id="UP000244948">
    <property type="component" value="Unassembled WGS sequence"/>
</dbReference>
<keyword evidence="7" id="KW-1185">Reference proteome</keyword>
<organism evidence="6 7">
    <name type="scientific">Ignatzschineria indica</name>
    <dbReference type="NCBI Taxonomy" id="472583"/>
    <lineage>
        <taxon>Bacteria</taxon>
        <taxon>Pseudomonadati</taxon>
        <taxon>Pseudomonadota</taxon>
        <taxon>Gammaproteobacteria</taxon>
        <taxon>Cardiobacteriales</taxon>
        <taxon>Ignatzschineriaceae</taxon>
        <taxon>Ignatzschineria</taxon>
    </lineage>
</organism>
<dbReference type="Gene3D" id="1.10.10.10">
    <property type="entry name" value="Winged helix-like DNA-binding domain superfamily/Winged helix DNA-binding domain"/>
    <property type="match status" value="1"/>
</dbReference>
<accession>A0A2U2AIA9</accession>
<dbReference type="SUPFAM" id="SSF46785">
    <property type="entry name" value="Winged helix' DNA-binding domain"/>
    <property type="match status" value="1"/>
</dbReference>
<feature type="domain" description="HTH lysR-type" evidence="5">
    <location>
        <begin position="7"/>
        <end position="64"/>
    </location>
</feature>